<comment type="similarity">
    <text evidence="1 6">Belongs to the iron/manganese superoxide dismutase family.</text>
</comment>
<dbReference type="PANTHER" id="PTHR43595:SF2">
    <property type="entry name" value="SMALL RIBOSOMAL SUBUNIT PROTEIN MS42"/>
    <property type="match status" value="1"/>
</dbReference>
<dbReference type="PANTHER" id="PTHR43595">
    <property type="entry name" value="37S RIBOSOMAL PROTEIN S26, MITOCHONDRIAL"/>
    <property type="match status" value="1"/>
</dbReference>
<feature type="domain" description="Manganese/iron superoxide dismutase N-terminal" evidence="7">
    <location>
        <begin position="2"/>
        <end position="85"/>
    </location>
</feature>
<dbReference type="Pfam" id="PF00081">
    <property type="entry name" value="Sod_Fe_N"/>
    <property type="match status" value="1"/>
</dbReference>
<comment type="catalytic activity">
    <reaction evidence="6">
        <text>2 superoxide + 2 H(+) = H2O2 + O2</text>
        <dbReference type="Rhea" id="RHEA:20696"/>
        <dbReference type="ChEBI" id="CHEBI:15378"/>
        <dbReference type="ChEBI" id="CHEBI:15379"/>
        <dbReference type="ChEBI" id="CHEBI:16240"/>
        <dbReference type="ChEBI" id="CHEBI:18421"/>
        <dbReference type="EC" id="1.15.1.1"/>
    </reaction>
</comment>
<dbReference type="GO" id="GO:0046914">
    <property type="term" value="F:transition metal ion binding"/>
    <property type="evidence" value="ECO:0007669"/>
    <property type="project" value="UniProtKB-ARBA"/>
</dbReference>
<evidence type="ECO:0000256" key="2">
    <source>
        <dbReference type="ARBA" id="ARBA00012682"/>
    </source>
</evidence>
<dbReference type="InterPro" id="IPR036314">
    <property type="entry name" value="SOD_C_sf"/>
</dbReference>
<dbReference type="InterPro" id="IPR036324">
    <property type="entry name" value="Mn/Fe_SOD_N_sf"/>
</dbReference>
<feature type="binding site" evidence="5">
    <location>
        <position position="27"/>
    </location>
    <ligand>
        <name>Mn(2+)</name>
        <dbReference type="ChEBI" id="CHEBI:29035"/>
    </ligand>
</feature>
<evidence type="ECO:0000256" key="4">
    <source>
        <dbReference type="ARBA" id="ARBA00023002"/>
    </source>
</evidence>
<name>A0A7X4RTA9_9VIBR</name>
<protein>
    <recommendedName>
        <fullName evidence="2 6">Superoxide dismutase</fullName>
        <ecNumber evidence="2 6">1.15.1.1</ecNumber>
    </recommendedName>
</protein>
<dbReference type="InterPro" id="IPR019832">
    <property type="entry name" value="Mn/Fe_SOD_C"/>
</dbReference>
<dbReference type="EC" id="1.15.1.1" evidence="2 6"/>
<evidence type="ECO:0000313" key="9">
    <source>
        <dbReference type="EMBL" id="MZI92243.1"/>
    </source>
</evidence>
<dbReference type="SUPFAM" id="SSF54719">
    <property type="entry name" value="Fe,Mn superoxide dismutase (SOD), C-terminal domain"/>
    <property type="match status" value="1"/>
</dbReference>
<dbReference type="InterPro" id="IPR019831">
    <property type="entry name" value="Mn/Fe_SOD_N"/>
</dbReference>
<feature type="binding site" evidence="5">
    <location>
        <position position="167"/>
    </location>
    <ligand>
        <name>Mn(2+)</name>
        <dbReference type="ChEBI" id="CHEBI:29035"/>
    </ligand>
</feature>
<keyword evidence="4 6" id="KW-0560">Oxidoreductase</keyword>
<evidence type="ECO:0000256" key="3">
    <source>
        <dbReference type="ARBA" id="ARBA00022723"/>
    </source>
</evidence>
<comment type="function">
    <text evidence="6">Destroys radicals which are normally produced within the cells and which are toxic to biological systems.</text>
</comment>
<evidence type="ECO:0000313" key="10">
    <source>
        <dbReference type="Proteomes" id="UP000462621"/>
    </source>
</evidence>
<feature type="domain" description="Manganese/iron superoxide dismutase C-terminal" evidence="8">
    <location>
        <begin position="92"/>
        <end position="195"/>
    </location>
</feature>
<evidence type="ECO:0000259" key="8">
    <source>
        <dbReference type="Pfam" id="PF02777"/>
    </source>
</evidence>
<keyword evidence="10" id="KW-1185">Reference proteome</keyword>
<evidence type="ECO:0000256" key="1">
    <source>
        <dbReference type="ARBA" id="ARBA00008714"/>
    </source>
</evidence>
<sequence length="203" mass="22864">MSHTFPELPYAYDALEPYIDAKTMEVHYSKHHRTYYDKFISAVKDTEYENTSIEDIFGKISELSPAVRNNGGGYYNHILYWNSMSPNGGGEPTGDLATAIEKTFGSFEKFKDEFAQAAIATFGSGFAWLIVKDGELAITSTSNQDNPLMDLAAVKGEPILALDVWEHAYYISYQNRRPEYIEAWWNVVNWDAVAANYQAALSA</sequence>
<evidence type="ECO:0000256" key="6">
    <source>
        <dbReference type="RuleBase" id="RU000414"/>
    </source>
</evidence>
<dbReference type="PROSITE" id="PS00088">
    <property type="entry name" value="SOD_MN"/>
    <property type="match status" value="1"/>
</dbReference>
<dbReference type="Gene3D" id="3.55.40.20">
    <property type="entry name" value="Iron/manganese superoxide dismutase, C-terminal domain"/>
    <property type="match status" value="1"/>
</dbReference>
<dbReference type="GO" id="GO:0004784">
    <property type="term" value="F:superoxide dismutase activity"/>
    <property type="evidence" value="ECO:0007669"/>
    <property type="project" value="UniProtKB-EC"/>
</dbReference>
<dbReference type="EMBL" id="WEKT01000004">
    <property type="protein sequence ID" value="MZI92243.1"/>
    <property type="molecule type" value="Genomic_DNA"/>
</dbReference>
<dbReference type="SUPFAM" id="SSF46609">
    <property type="entry name" value="Fe,Mn superoxide dismutase (SOD), N-terminal domain"/>
    <property type="match status" value="1"/>
</dbReference>
<reference evidence="9 10" key="1">
    <citation type="submission" date="2019-10" db="EMBL/GenBank/DDBJ databases">
        <title>Vibrio sp. nov. isolated from a shrimp pond.</title>
        <authorList>
            <person name="Gomez-Gil B."/>
            <person name="Enciso-Ibarra J."/>
            <person name="Enciso-Ibarra K."/>
            <person name="Bolan-Mejia C."/>
        </authorList>
    </citation>
    <scope>NUCLEOTIDE SEQUENCE [LARGE SCALE GENOMIC DNA]</scope>
    <source>
        <strain evidence="9 10">CAIM 722</strain>
    </source>
</reference>
<dbReference type="Pfam" id="PF02777">
    <property type="entry name" value="Sod_Fe_C"/>
    <property type="match status" value="1"/>
</dbReference>
<accession>A0A7X4RTA9</accession>
<evidence type="ECO:0000256" key="5">
    <source>
        <dbReference type="PIRSR" id="PIRSR000349-1"/>
    </source>
</evidence>
<dbReference type="GO" id="GO:0005737">
    <property type="term" value="C:cytoplasm"/>
    <property type="evidence" value="ECO:0007669"/>
    <property type="project" value="TreeGrafter"/>
</dbReference>
<feature type="binding site" evidence="5">
    <location>
        <position position="77"/>
    </location>
    <ligand>
        <name>Mn(2+)</name>
        <dbReference type="ChEBI" id="CHEBI:29035"/>
    </ligand>
</feature>
<dbReference type="InterPro" id="IPR019833">
    <property type="entry name" value="Mn/Fe_SOD_BS"/>
</dbReference>
<gene>
    <name evidence="9" type="ORF">F9817_03360</name>
</gene>
<dbReference type="PIRSF" id="PIRSF000349">
    <property type="entry name" value="SODismutase"/>
    <property type="match status" value="1"/>
</dbReference>
<evidence type="ECO:0000259" key="7">
    <source>
        <dbReference type="Pfam" id="PF00081"/>
    </source>
</evidence>
<dbReference type="PRINTS" id="PR01703">
    <property type="entry name" value="MNSODISMTASE"/>
</dbReference>
<proteinExistence type="inferred from homology"/>
<dbReference type="Proteomes" id="UP000462621">
    <property type="component" value="Unassembled WGS sequence"/>
</dbReference>
<dbReference type="AlphaFoldDB" id="A0A7X4RTA9"/>
<dbReference type="InterPro" id="IPR001189">
    <property type="entry name" value="Mn/Fe_SOD"/>
</dbReference>
<comment type="caution">
    <text evidence="9">The sequence shown here is derived from an EMBL/GenBank/DDBJ whole genome shotgun (WGS) entry which is preliminary data.</text>
</comment>
<dbReference type="FunFam" id="3.55.40.20:FF:000001">
    <property type="entry name" value="Superoxide dismutase"/>
    <property type="match status" value="1"/>
</dbReference>
<feature type="binding site" evidence="5">
    <location>
        <position position="163"/>
    </location>
    <ligand>
        <name>Mn(2+)</name>
        <dbReference type="ChEBI" id="CHEBI:29035"/>
    </ligand>
</feature>
<dbReference type="RefSeq" id="WP_161153552.1">
    <property type="nucleotide sequence ID" value="NZ_WEKT01000004.1"/>
</dbReference>
<dbReference type="Gene3D" id="1.10.287.990">
    <property type="entry name" value="Fe,Mn superoxide dismutase (SOD) domain"/>
    <property type="match status" value="1"/>
</dbReference>
<keyword evidence="3 5" id="KW-0479">Metal-binding</keyword>
<organism evidence="9 10">
    <name type="scientific">Vibrio eleionomae</name>
    <dbReference type="NCBI Taxonomy" id="2653505"/>
    <lineage>
        <taxon>Bacteria</taxon>
        <taxon>Pseudomonadati</taxon>
        <taxon>Pseudomonadota</taxon>
        <taxon>Gammaproteobacteria</taxon>
        <taxon>Vibrionales</taxon>
        <taxon>Vibrionaceae</taxon>
        <taxon>Vibrio</taxon>
    </lineage>
</organism>